<dbReference type="PANTHER" id="PTHR23114">
    <property type="entry name" value="M7GPPPN-MRNA HYDROLASE"/>
    <property type="match status" value="1"/>
</dbReference>
<dbReference type="NCBIfam" id="NF001937">
    <property type="entry name" value="PRK00714.1-4"/>
    <property type="match status" value="1"/>
</dbReference>
<evidence type="ECO:0000259" key="5">
    <source>
        <dbReference type="PROSITE" id="PS51462"/>
    </source>
</evidence>
<dbReference type="PANTHER" id="PTHR23114:SF17">
    <property type="entry name" value="M7GPPPN-MRNA HYDROLASE"/>
    <property type="match status" value="1"/>
</dbReference>
<dbReference type="PROSITE" id="PS00893">
    <property type="entry name" value="NUDIX_BOX"/>
    <property type="match status" value="1"/>
</dbReference>
<dbReference type="OrthoDB" id="9816040at2"/>
<name>A0A4Y8UGA8_9GAMM</name>
<dbReference type="NCBIfam" id="NF001934">
    <property type="entry name" value="PRK00714.1-1"/>
    <property type="match status" value="1"/>
</dbReference>
<dbReference type="GO" id="GO:0034353">
    <property type="term" value="F:mRNA 5'-diphosphatase activity"/>
    <property type="evidence" value="ECO:0007669"/>
    <property type="project" value="TreeGrafter"/>
</dbReference>
<comment type="cofactor">
    <cofactor evidence="1">
        <name>Mn(2+)</name>
        <dbReference type="ChEBI" id="CHEBI:29035"/>
    </cofactor>
</comment>
<evidence type="ECO:0000256" key="3">
    <source>
        <dbReference type="ARBA" id="ARBA00022801"/>
    </source>
</evidence>
<keyword evidence="3 4" id="KW-0378">Hydrolase</keyword>
<organism evidence="6 7">
    <name type="scientific">Gammaproteobacteria bacterium LSUCC0057</name>
    <dbReference type="NCBI Taxonomy" id="2559237"/>
    <lineage>
        <taxon>Bacteria</taxon>
        <taxon>Pseudomonadati</taxon>
        <taxon>Pseudomonadota</taxon>
        <taxon>Gammaproteobacteria</taxon>
        <taxon>Cellvibrionales</taxon>
        <taxon>Porticoccaceae</taxon>
        <taxon>SAR92 clade</taxon>
    </lineage>
</organism>
<feature type="domain" description="Nudix hydrolase" evidence="5">
    <location>
        <begin position="6"/>
        <end position="149"/>
    </location>
</feature>
<dbReference type="InterPro" id="IPR020084">
    <property type="entry name" value="NUDIX_hydrolase_CS"/>
</dbReference>
<dbReference type="CDD" id="cd03671">
    <property type="entry name" value="NUDIX_Ap4A_hydrolase_plant_like"/>
    <property type="match status" value="1"/>
</dbReference>
<evidence type="ECO:0000313" key="7">
    <source>
        <dbReference type="Proteomes" id="UP000298133"/>
    </source>
</evidence>
<dbReference type="HAMAP" id="MF_00298">
    <property type="entry name" value="Nudix_RppH"/>
    <property type="match status" value="1"/>
</dbReference>
<feature type="short sequence motif" description="Nudix box" evidence="4">
    <location>
        <begin position="38"/>
        <end position="59"/>
    </location>
</feature>
<dbReference type="Pfam" id="PF00293">
    <property type="entry name" value="NUDIX"/>
    <property type="match status" value="1"/>
</dbReference>
<comment type="caution">
    <text evidence="6">The sequence shown here is derived from an EMBL/GenBank/DDBJ whole genome shotgun (WGS) entry which is preliminary data.</text>
</comment>
<evidence type="ECO:0000313" key="6">
    <source>
        <dbReference type="EMBL" id="TFH67856.1"/>
    </source>
</evidence>
<comment type="similarity">
    <text evidence="4">Belongs to the Nudix hydrolase family. RppH subfamily.</text>
</comment>
<reference evidence="6 7" key="1">
    <citation type="submission" date="2019-03" db="EMBL/GenBank/DDBJ databases">
        <title>Draft genome of Gammaproteobacteria bacterium LSUCC0057, a member of the SAR92 clade.</title>
        <authorList>
            <person name="Lanclos V.C."/>
            <person name="Doiron C."/>
            <person name="Henson M.W."/>
            <person name="Thrash J.C."/>
        </authorList>
    </citation>
    <scope>NUCLEOTIDE SEQUENCE [LARGE SCALE GENOMIC DNA]</scope>
    <source>
        <strain evidence="6 7">LSUCC0057</strain>
    </source>
</reference>
<dbReference type="AlphaFoldDB" id="A0A4Y8UGA8"/>
<dbReference type="GO" id="GO:0005737">
    <property type="term" value="C:cytoplasm"/>
    <property type="evidence" value="ECO:0007669"/>
    <property type="project" value="TreeGrafter"/>
</dbReference>
<sequence>MLDKEGFRANVAIVISDGAGRLFWAKRIGQNAWQFPQGGIDAGESPEDALYRELYEEVGLESGDVKLLCQSKRWLRYHIPEPMRRKRSAPVCVGQKQKWYLLQLTASTDKIRFDAAGSPEFDGWEWVNYWYPVRSIVSFKKNVYRRALQEFAPINSRFELSRD</sequence>
<dbReference type="InterPro" id="IPR020476">
    <property type="entry name" value="Nudix_hydrolase"/>
</dbReference>
<dbReference type="PROSITE" id="PS51462">
    <property type="entry name" value="NUDIX"/>
    <property type="match status" value="1"/>
</dbReference>
<gene>
    <name evidence="4 6" type="primary">rppH</name>
    <name evidence="4" type="synonym">nudH</name>
    <name evidence="6" type="ORF">E3W66_06315</name>
</gene>
<keyword evidence="7" id="KW-1185">Reference proteome</keyword>
<dbReference type="EMBL" id="SPIA01000002">
    <property type="protein sequence ID" value="TFH67856.1"/>
    <property type="molecule type" value="Genomic_DNA"/>
</dbReference>
<comment type="cofactor">
    <cofactor evidence="2">
        <name>Mg(2+)</name>
        <dbReference type="ChEBI" id="CHEBI:18420"/>
    </cofactor>
</comment>
<evidence type="ECO:0000256" key="2">
    <source>
        <dbReference type="ARBA" id="ARBA00001946"/>
    </source>
</evidence>
<dbReference type="Proteomes" id="UP000298133">
    <property type="component" value="Unassembled WGS sequence"/>
</dbReference>
<accession>A0A4Y8UGA8</accession>
<dbReference type="EC" id="3.6.1.-" evidence="4"/>
<dbReference type="InterPro" id="IPR015797">
    <property type="entry name" value="NUDIX_hydrolase-like_dom_sf"/>
</dbReference>
<dbReference type="NCBIfam" id="NF001938">
    <property type="entry name" value="PRK00714.1-5"/>
    <property type="match status" value="1"/>
</dbReference>
<proteinExistence type="inferred from homology"/>
<evidence type="ECO:0000256" key="4">
    <source>
        <dbReference type="HAMAP-Rule" id="MF_00298"/>
    </source>
</evidence>
<comment type="cofactor">
    <cofactor evidence="4">
        <name>a divalent metal cation</name>
        <dbReference type="ChEBI" id="CHEBI:60240"/>
    </cofactor>
</comment>
<evidence type="ECO:0000256" key="1">
    <source>
        <dbReference type="ARBA" id="ARBA00001936"/>
    </source>
</evidence>
<dbReference type="InterPro" id="IPR022927">
    <property type="entry name" value="RppH"/>
</dbReference>
<dbReference type="PRINTS" id="PR00502">
    <property type="entry name" value="NUDIXFAMILY"/>
</dbReference>
<dbReference type="GO" id="GO:0006402">
    <property type="term" value="P:mRNA catabolic process"/>
    <property type="evidence" value="ECO:0007669"/>
    <property type="project" value="TreeGrafter"/>
</dbReference>
<comment type="function">
    <text evidence="4">Accelerates the degradation of transcripts by removing pyrophosphate from the 5'-end of triphosphorylated RNA, leading to a more labile monophosphorylated state that can stimulate subsequent ribonuclease cleavage.</text>
</comment>
<protein>
    <recommendedName>
        <fullName evidence="4">RNA pyrophosphohydrolase</fullName>
        <ecNumber evidence="4">3.6.1.-</ecNumber>
    </recommendedName>
    <alternativeName>
        <fullName evidence="4">(Di)nucleoside polyphosphate hydrolase</fullName>
    </alternativeName>
</protein>
<dbReference type="InterPro" id="IPR000086">
    <property type="entry name" value="NUDIX_hydrolase_dom"/>
</dbReference>
<dbReference type="SUPFAM" id="SSF55811">
    <property type="entry name" value="Nudix"/>
    <property type="match status" value="1"/>
</dbReference>
<dbReference type="Gene3D" id="3.90.79.10">
    <property type="entry name" value="Nucleoside Triphosphate Pyrophosphohydrolase"/>
    <property type="match status" value="1"/>
</dbReference>